<reference evidence="6 7" key="2">
    <citation type="journal article" date="2016" name="Appl. Environ. Microbiol.">
        <title>Lack of Overt Genome Reduction in the Bryostatin-Producing Bryozoan Symbiont "Candidatus Endobugula sertula".</title>
        <authorList>
            <person name="Miller I.J."/>
            <person name="Vanee N."/>
            <person name="Fong S.S."/>
            <person name="Lim-Fong G.E."/>
            <person name="Kwan J.C."/>
        </authorList>
    </citation>
    <scope>NUCLEOTIDE SEQUENCE [LARGE SCALE GENOMIC DNA]</scope>
    <source>
        <strain evidence="6">AB1-4</strain>
    </source>
</reference>
<dbReference type="PANTHER" id="PTHR43323:SF2">
    <property type="entry name" value="HYDROXYMETHYLGLUTARYL-COA SYNTHASE"/>
    <property type="match status" value="1"/>
</dbReference>
<organism evidence="5">
    <name type="scientific">Candidatus Endobugula sertula</name>
    <name type="common">Bugula neritina bacterial symbiont</name>
    <dbReference type="NCBI Taxonomy" id="62101"/>
    <lineage>
        <taxon>Bacteria</taxon>
        <taxon>Pseudomonadati</taxon>
        <taxon>Pseudomonadota</taxon>
        <taxon>Gammaproteobacteria</taxon>
        <taxon>Cellvibrionales</taxon>
        <taxon>Cellvibrionaceae</taxon>
        <taxon>Candidatus Endobugula</taxon>
    </lineage>
</organism>
<dbReference type="Gene3D" id="3.40.47.10">
    <property type="match status" value="2"/>
</dbReference>
<dbReference type="InterPro" id="IPR016039">
    <property type="entry name" value="Thiolase-like"/>
</dbReference>
<evidence type="ECO:0000256" key="1">
    <source>
        <dbReference type="ARBA" id="ARBA00007061"/>
    </source>
</evidence>
<accession>A0MS22</accession>
<comment type="similarity">
    <text evidence="1">Belongs to the thiolase-like superfamily. HMG-CoA synthase family.</text>
</comment>
<protein>
    <submittedName>
        <fullName evidence="6">3-hydroxy-3-methylglutaryl-ACP synthase</fullName>
    </submittedName>
    <submittedName>
        <fullName evidence="5">BryR</fullName>
    </submittedName>
</protein>
<proteinExistence type="inferred from homology"/>
<dbReference type="GO" id="GO:0006084">
    <property type="term" value="P:acetyl-CoA metabolic process"/>
    <property type="evidence" value="ECO:0007669"/>
    <property type="project" value="InterPro"/>
</dbReference>
<evidence type="ECO:0000256" key="2">
    <source>
        <dbReference type="ARBA" id="ARBA00022679"/>
    </source>
</evidence>
<evidence type="ECO:0000313" key="5">
    <source>
        <dbReference type="EMBL" id="ABK51297.1"/>
    </source>
</evidence>
<dbReference type="InterPro" id="IPR013528">
    <property type="entry name" value="HMG_CoA_synth_N"/>
</dbReference>
<dbReference type="SUPFAM" id="SSF53901">
    <property type="entry name" value="Thiolase-like"/>
    <property type="match status" value="2"/>
</dbReference>
<evidence type="ECO:0000313" key="6">
    <source>
        <dbReference type="EMBL" id="ODS25130.1"/>
    </source>
</evidence>
<reference evidence="5" key="1">
    <citation type="submission" date="2006-09" db="EMBL/GenBank/DDBJ databases">
        <title>Identification of the putative bryostatin polyketide synthase gene cluster from 'Candidatus Endobugula sertula', the uncultivated microbial symbiont of the marine bryozoan Bugula neritina.</title>
        <authorList>
            <person name="Sudek S."/>
            <person name="Lopanik N.B."/>
            <person name="Waggoner L.E."/>
            <person name="Hildebrand M."/>
            <person name="Anderson C."/>
            <person name="Liu H."/>
            <person name="Patel A."/>
            <person name="Sherman D.H."/>
            <person name="Haygood M.G."/>
        </authorList>
    </citation>
    <scope>NUCLEOTIDE SEQUENCE</scope>
</reference>
<name>A0MS22_9GAMM</name>
<evidence type="ECO:0000313" key="7">
    <source>
        <dbReference type="Proteomes" id="UP000242502"/>
    </source>
</evidence>
<evidence type="ECO:0000259" key="3">
    <source>
        <dbReference type="Pfam" id="PF01154"/>
    </source>
</evidence>
<dbReference type="InterPro" id="IPR013746">
    <property type="entry name" value="HMG_CoA_synt_C_dom"/>
</dbReference>
<gene>
    <name evidence="6" type="ORF">AB835_00230</name>
</gene>
<dbReference type="PANTHER" id="PTHR43323">
    <property type="entry name" value="3-HYDROXY-3-METHYLGLUTARYL COENZYME A SYNTHASE"/>
    <property type="match status" value="1"/>
</dbReference>
<dbReference type="STRING" id="62101.AB835_00230"/>
<dbReference type="EMBL" id="EF032014">
    <property type="protein sequence ID" value="ABK51297.1"/>
    <property type="molecule type" value="Genomic_DNA"/>
</dbReference>
<feature type="domain" description="Hydroxymethylglutaryl-coenzyme A synthase N-terminal" evidence="3">
    <location>
        <begin position="49"/>
        <end position="178"/>
    </location>
</feature>
<keyword evidence="2" id="KW-0808">Transferase</keyword>
<sequence length="420" mass="47251">MRYIGIESMNAFGGTAFLDVMKLAQHRQLEMSRFDNLLMHQKSVALPYEDPITFGVNAAKPIIDGLSDVEKNNIELLITCSESGIDFSKSMSTYIHKYLGLNRSCRLFEIKQACYSGTAGFQMAINFILSRTSPGAKALIVATDISRFIIDKNNSEQVEDWSYAEPSNGAGAVALLISESPHIYQVDIGANGYYGYEVMDTCRPEADGDAGDADLSLLSYLDCCEHAFLEYQKRVEDVDYRHSFDYLAFHTPFGGMVKGAHRTMMRKIAKAQPHEIEEDFQRRVVPGLNYCQRVGNIMGATIFLSLASTICNGHYLSPKRLGCFSYGSGCCSEFYSGMVTQEGAQTLKKFNIEKELNERYSLSMSEYDNLLIHSQCVKFGTRNTKLDLDIISGAKVSMNGKQRLVLKEIKEFHREYQWIN</sequence>
<feature type="domain" description="Hydroxymethylglutaryl-coenzyme A synthase C-terminal" evidence="4">
    <location>
        <begin position="268"/>
        <end position="371"/>
    </location>
</feature>
<dbReference type="CDD" id="cd00827">
    <property type="entry name" value="init_cond_enzymes"/>
    <property type="match status" value="1"/>
</dbReference>
<dbReference type="Pfam" id="PF08540">
    <property type="entry name" value="HMG_CoA_synt_C"/>
    <property type="match status" value="1"/>
</dbReference>
<evidence type="ECO:0000259" key="4">
    <source>
        <dbReference type="Pfam" id="PF08540"/>
    </source>
</evidence>
<dbReference type="AlphaFoldDB" id="A0MS22"/>
<dbReference type="GO" id="GO:0004421">
    <property type="term" value="F:hydroxymethylglutaryl-CoA synthase activity"/>
    <property type="evidence" value="ECO:0007669"/>
    <property type="project" value="InterPro"/>
</dbReference>
<dbReference type="Proteomes" id="UP000242502">
    <property type="component" value="Unassembled WGS sequence"/>
</dbReference>
<dbReference type="EMBL" id="MDLC01000001">
    <property type="protein sequence ID" value="ODS25130.1"/>
    <property type="molecule type" value="Genomic_DNA"/>
</dbReference>
<dbReference type="Pfam" id="PF01154">
    <property type="entry name" value="HMG_CoA_synt_N"/>
    <property type="match status" value="1"/>
</dbReference>